<keyword evidence="1" id="KW-0732">Signal</keyword>
<feature type="signal peptide" evidence="1">
    <location>
        <begin position="1"/>
        <end position="31"/>
    </location>
</feature>
<evidence type="ECO:0000259" key="2">
    <source>
        <dbReference type="Pfam" id="PF01261"/>
    </source>
</evidence>
<keyword evidence="3" id="KW-0413">Isomerase</keyword>
<dbReference type="PANTHER" id="PTHR12110">
    <property type="entry name" value="HYDROXYPYRUVATE ISOMERASE"/>
    <property type="match status" value="1"/>
</dbReference>
<gene>
    <name evidence="3" type="ORF">E1269_26250</name>
</gene>
<protein>
    <submittedName>
        <fullName evidence="3">Sugar phosphate isomerase/epimerase</fullName>
    </submittedName>
</protein>
<dbReference type="AlphaFoldDB" id="A0A4R5CLR9"/>
<keyword evidence="4" id="KW-1185">Reference proteome</keyword>
<dbReference type="InParanoid" id="A0A4R5CLR9"/>
<dbReference type="InterPro" id="IPR050312">
    <property type="entry name" value="IolE/XylAMocC-like"/>
</dbReference>
<evidence type="ECO:0000256" key="1">
    <source>
        <dbReference type="SAM" id="SignalP"/>
    </source>
</evidence>
<sequence>MTTRRLSRRGFLTGATATALAVPALAVPALARPVLADVPDVPDTAMGQRVPNPALGQQWYMIRTLLDQDFEGTWARVADLGYRNIELGPSLFGRTPAQLRELFDSLKLKVVSRMVSLQIVRNTFEAAVEESLALGVRYLRCNSIPASQNTLDGYRQIARDFNAAGAIAREAGIRFGHHNHLREFQPIDGVVPLELLLAETDPHLFDLQLDIGWAVRAGVDVIDFMTAHPYRVGTFHLKDVAADGSEAAIGAGTIDWAAIYDFASRQRVRMSIVDLDNPPDPWASVSASYSYLRQLTF</sequence>
<dbReference type="PROSITE" id="PS51318">
    <property type="entry name" value="TAT"/>
    <property type="match status" value="1"/>
</dbReference>
<feature type="domain" description="Xylose isomerase-like TIM barrel" evidence="2">
    <location>
        <begin position="75"/>
        <end position="263"/>
    </location>
</feature>
<dbReference type="OrthoDB" id="9798407at2"/>
<dbReference type="GO" id="GO:0016853">
    <property type="term" value="F:isomerase activity"/>
    <property type="evidence" value="ECO:0007669"/>
    <property type="project" value="UniProtKB-KW"/>
</dbReference>
<name>A0A4R5CLR9_9ACTN</name>
<dbReference type="Proteomes" id="UP000294739">
    <property type="component" value="Unassembled WGS sequence"/>
</dbReference>
<dbReference type="InterPro" id="IPR036237">
    <property type="entry name" value="Xyl_isomerase-like_sf"/>
</dbReference>
<evidence type="ECO:0000313" key="4">
    <source>
        <dbReference type="Proteomes" id="UP000294739"/>
    </source>
</evidence>
<accession>A0A4R5CLR9</accession>
<dbReference type="Pfam" id="PF01261">
    <property type="entry name" value="AP_endonuc_2"/>
    <property type="match status" value="1"/>
</dbReference>
<dbReference type="InterPro" id="IPR013022">
    <property type="entry name" value="Xyl_isomerase-like_TIM-brl"/>
</dbReference>
<dbReference type="SUPFAM" id="SSF51658">
    <property type="entry name" value="Xylose isomerase-like"/>
    <property type="match status" value="1"/>
</dbReference>
<dbReference type="RefSeq" id="WP_131900165.1">
    <property type="nucleotide sequence ID" value="NZ_SMKZ01000053.1"/>
</dbReference>
<dbReference type="PANTHER" id="PTHR12110:SF41">
    <property type="entry name" value="INOSOSE DEHYDRATASE"/>
    <property type="match status" value="1"/>
</dbReference>
<proteinExistence type="predicted"/>
<feature type="chain" id="PRO_5020733967" evidence="1">
    <location>
        <begin position="32"/>
        <end position="297"/>
    </location>
</feature>
<evidence type="ECO:0000313" key="3">
    <source>
        <dbReference type="EMBL" id="TDE00217.1"/>
    </source>
</evidence>
<comment type="caution">
    <text evidence="3">The sequence shown here is derived from an EMBL/GenBank/DDBJ whole genome shotgun (WGS) entry which is preliminary data.</text>
</comment>
<dbReference type="InterPro" id="IPR006311">
    <property type="entry name" value="TAT_signal"/>
</dbReference>
<dbReference type="Gene3D" id="3.20.20.150">
    <property type="entry name" value="Divalent-metal-dependent TIM barrel enzymes"/>
    <property type="match status" value="1"/>
</dbReference>
<organism evidence="3 4">
    <name type="scientific">Jiangella asiatica</name>
    <dbReference type="NCBI Taxonomy" id="2530372"/>
    <lineage>
        <taxon>Bacteria</taxon>
        <taxon>Bacillati</taxon>
        <taxon>Actinomycetota</taxon>
        <taxon>Actinomycetes</taxon>
        <taxon>Jiangellales</taxon>
        <taxon>Jiangellaceae</taxon>
        <taxon>Jiangella</taxon>
    </lineage>
</organism>
<reference evidence="3 4" key="1">
    <citation type="submission" date="2019-03" db="EMBL/GenBank/DDBJ databases">
        <title>Draft genome sequences of novel Actinobacteria.</title>
        <authorList>
            <person name="Sahin N."/>
            <person name="Ay H."/>
            <person name="Saygin H."/>
        </authorList>
    </citation>
    <scope>NUCLEOTIDE SEQUENCE [LARGE SCALE GENOMIC DNA]</scope>
    <source>
        <strain evidence="3 4">5K138</strain>
    </source>
</reference>
<dbReference type="EMBL" id="SMKZ01000053">
    <property type="protein sequence ID" value="TDE00217.1"/>
    <property type="molecule type" value="Genomic_DNA"/>
</dbReference>